<name>A0AAN7R5K1_TRANT</name>
<sequence>MVQSLTESSREGRDEGVPSRGIVVHEVNLATVVLPGLPHPESHPLRITTWIRHIHPKAYVGESRNYAQRVGACSGFIWLIDAPFAHRNLTQSPSISIRQEHLDGQ</sequence>
<accession>A0AAN7R5K1</accession>
<reference evidence="1 2" key="1">
    <citation type="journal article" date="2023" name="Hortic Res">
        <title>Pangenome of water caltrop reveals structural variations and asymmetric subgenome divergence after allopolyploidization.</title>
        <authorList>
            <person name="Zhang X."/>
            <person name="Chen Y."/>
            <person name="Wang L."/>
            <person name="Yuan Y."/>
            <person name="Fang M."/>
            <person name="Shi L."/>
            <person name="Lu R."/>
            <person name="Comes H.P."/>
            <person name="Ma Y."/>
            <person name="Chen Y."/>
            <person name="Huang G."/>
            <person name="Zhou Y."/>
            <person name="Zheng Z."/>
            <person name="Qiu Y."/>
        </authorList>
    </citation>
    <scope>NUCLEOTIDE SEQUENCE [LARGE SCALE GENOMIC DNA]</scope>
    <source>
        <strain evidence="1">F231</strain>
    </source>
</reference>
<keyword evidence="2" id="KW-1185">Reference proteome</keyword>
<protein>
    <submittedName>
        <fullName evidence="1">Uncharacterized protein</fullName>
    </submittedName>
</protein>
<dbReference type="AlphaFoldDB" id="A0AAN7R5K1"/>
<proteinExistence type="predicted"/>
<gene>
    <name evidence="1" type="ORF">SAY86_010526</name>
</gene>
<comment type="caution">
    <text evidence="1">The sequence shown here is derived from an EMBL/GenBank/DDBJ whole genome shotgun (WGS) entry which is preliminary data.</text>
</comment>
<dbReference type="EMBL" id="JAXQNO010000012">
    <property type="protein sequence ID" value="KAK4786693.1"/>
    <property type="molecule type" value="Genomic_DNA"/>
</dbReference>
<evidence type="ECO:0000313" key="1">
    <source>
        <dbReference type="EMBL" id="KAK4786693.1"/>
    </source>
</evidence>
<evidence type="ECO:0000313" key="2">
    <source>
        <dbReference type="Proteomes" id="UP001346149"/>
    </source>
</evidence>
<organism evidence="1 2">
    <name type="scientific">Trapa natans</name>
    <name type="common">Water chestnut</name>
    <dbReference type="NCBI Taxonomy" id="22666"/>
    <lineage>
        <taxon>Eukaryota</taxon>
        <taxon>Viridiplantae</taxon>
        <taxon>Streptophyta</taxon>
        <taxon>Embryophyta</taxon>
        <taxon>Tracheophyta</taxon>
        <taxon>Spermatophyta</taxon>
        <taxon>Magnoliopsida</taxon>
        <taxon>eudicotyledons</taxon>
        <taxon>Gunneridae</taxon>
        <taxon>Pentapetalae</taxon>
        <taxon>rosids</taxon>
        <taxon>malvids</taxon>
        <taxon>Myrtales</taxon>
        <taxon>Lythraceae</taxon>
        <taxon>Trapa</taxon>
    </lineage>
</organism>
<dbReference type="Proteomes" id="UP001346149">
    <property type="component" value="Unassembled WGS sequence"/>
</dbReference>